<proteinExistence type="predicted"/>
<reference evidence="1" key="1">
    <citation type="submission" date="2016-01" db="EMBL/GenBank/DDBJ databases">
        <authorList>
            <person name="Peeters C."/>
        </authorList>
    </citation>
    <scope>NUCLEOTIDE SEQUENCE</scope>
    <source>
        <strain evidence="1">LMG 29321</strain>
    </source>
</reference>
<sequence length="48" mass="5621">MEETVPIIHSRLMRRNTNFSKNPYSVDLWYLRVIFEIPPADDSARNGA</sequence>
<gene>
    <name evidence="1" type="ORF">AWB78_00280</name>
</gene>
<organism evidence="1 2">
    <name type="scientific">Caballeronia calidae</name>
    <dbReference type="NCBI Taxonomy" id="1777139"/>
    <lineage>
        <taxon>Bacteria</taxon>
        <taxon>Pseudomonadati</taxon>
        <taxon>Pseudomonadota</taxon>
        <taxon>Betaproteobacteria</taxon>
        <taxon>Burkholderiales</taxon>
        <taxon>Burkholderiaceae</taxon>
        <taxon>Caballeronia</taxon>
    </lineage>
</organism>
<evidence type="ECO:0000313" key="1">
    <source>
        <dbReference type="EMBL" id="SAK42050.1"/>
    </source>
</evidence>
<protein>
    <submittedName>
        <fullName evidence="1">Uncharacterized protein</fullName>
    </submittedName>
</protein>
<name>A0A157Z906_9BURK</name>
<comment type="caution">
    <text evidence="1">The sequence shown here is derived from an EMBL/GenBank/DDBJ whole genome shotgun (WGS) entry which is preliminary data.</text>
</comment>
<evidence type="ECO:0000313" key="2">
    <source>
        <dbReference type="Proteomes" id="UP000071859"/>
    </source>
</evidence>
<dbReference type="AlphaFoldDB" id="A0A157Z906"/>
<accession>A0A157Z906</accession>
<dbReference type="EMBL" id="FCOX02000001">
    <property type="protein sequence ID" value="SAK42050.1"/>
    <property type="molecule type" value="Genomic_DNA"/>
</dbReference>
<dbReference type="Proteomes" id="UP000071859">
    <property type="component" value="Unassembled WGS sequence"/>
</dbReference>
<keyword evidence="2" id="KW-1185">Reference proteome</keyword>